<keyword evidence="5" id="KW-1185">Reference proteome</keyword>
<reference evidence="4" key="1">
    <citation type="submission" date="2019-09" db="EMBL/GenBank/DDBJ databases">
        <title>Draft genome information of white flower Hibiscus syriacus.</title>
        <authorList>
            <person name="Kim Y.-M."/>
        </authorList>
    </citation>
    <scope>NUCLEOTIDE SEQUENCE [LARGE SCALE GENOMIC DNA]</scope>
    <source>
        <strain evidence="4">YM2019G1</strain>
    </source>
</reference>
<dbReference type="PANTHER" id="PTHR31218">
    <property type="entry name" value="WAT1-RELATED PROTEIN"/>
    <property type="match status" value="1"/>
</dbReference>
<evidence type="ECO:0000256" key="1">
    <source>
        <dbReference type="ARBA" id="ARBA00022692"/>
    </source>
</evidence>
<keyword evidence="2" id="KW-1133">Transmembrane helix</keyword>
<dbReference type="GO" id="GO:0022857">
    <property type="term" value="F:transmembrane transporter activity"/>
    <property type="evidence" value="ECO:0007669"/>
    <property type="project" value="InterPro"/>
</dbReference>
<evidence type="ECO:0000313" key="4">
    <source>
        <dbReference type="EMBL" id="KAE8723197.1"/>
    </source>
</evidence>
<proteinExistence type="predicted"/>
<dbReference type="AlphaFoldDB" id="A0A6A3C4C6"/>
<dbReference type="EMBL" id="VEPZ02000535">
    <property type="protein sequence ID" value="KAE8723197.1"/>
    <property type="molecule type" value="Genomic_DNA"/>
</dbReference>
<sequence length="204" mass="21668">MAGVNGGFEKEAWKAHTSMALFQLINGGYHVITKVALNVGVNQLVFCVLRDLLALSILAPVAYYRKSEFSQTEGQAKVGGTVICVSGAMVLCRGPALLGQPNADLAAQNHVMSGVDRSLPDGLFTNESTDWHLTQSELLAFVYAGVAASALTYGLLTWSNKILGPALVALYNPPQPAASAFLSGFSLEVRFIWEGFVSVTSATN</sequence>
<evidence type="ECO:0000256" key="2">
    <source>
        <dbReference type="ARBA" id="ARBA00022989"/>
    </source>
</evidence>
<organism evidence="4 5">
    <name type="scientific">Hibiscus syriacus</name>
    <name type="common">Rose of Sharon</name>
    <dbReference type="NCBI Taxonomy" id="106335"/>
    <lineage>
        <taxon>Eukaryota</taxon>
        <taxon>Viridiplantae</taxon>
        <taxon>Streptophyta</taxon>
        <taxon>Embryophyta</taxon>
        <taxon>Tracheophyta</taxon>
        <taxon>Spermatophyta</taxon>
        <taxon>Magnoliopsida</taxon>
        <taxon>eudicotyledons</taxon>
        <taxon>Gunneridae</taxon>
        <taxon>Pentapetalae</taxon>
        <taxon>rosids</taxon>
        <taxon>malvids</taxon>
        <taxon>Malvales</taxon>
        <taxon>Malvaceae</taxon>
        <taxon>Malvoideae</taxon>
        <taxon>Hibiscus</taxon>
    </lineage>
</organism>
<gene>
    <name evidence="4" type="ORF">F3Y22_tig00012634pilonHSYRG00001</name>
</gene>
<protein>
    <submittedName>
        <fullName evidence="4">WAT1-related protein</fullName>
    </submittedName>
</protein>
<dbReference type="InterPro" id="IPR030184">
    <property type="entry name" value="WAT1-related"/>
</dbReference>
<evidence type="ECO:0000313" key="5">
    <source>
        <dbReference type="Proteomes" id="UP000436088"/>
    </source>
</evidence>
<accession>A0A6A3C4C6</accession>
<name>A0A6A3C4C6_HIBSY</name>
<keyword evidence="3" id="KW-0472">Membrane</keyword>
<keyword evidence="1" id="KW-0812">Transmembrane</keyword>
<evidence type="ECO:0000256" key="3">
    <source>
        <dbReference type="ARBA" id="ARBA00023136"/>
    </source>
</evidence>
<comment type="caution">
    <text evidence="4">The sequence shown here is derived from an EMBL/GenBank/DDBJ whole genome shotgun (WGS) entry which is preliminary data.</text>
</comment>
<dbReference type="Proteomes" id="UP000436088">
    <property type="component" value="Unassembled WGS sequence"/>
</dbReference>
<dbReference type="GO" id="GO:0016020">
    <property type="term" value="C:membrane"/>
    <property type="evidence" value="ECO:0007669"/>
    <property type="project" value="InterPro"/>
</dbReference>